<protein>
    <recommendedName>
        <fullName evidence="3">FAD-binding FR-type domain-containing protein</fullName>
    </recommendedName>
</protein>
<evidence type="ECO:0000313" key="2">
    <source>
        <dbReference type="Proteomes" id="UP000030653"/>
    </source>
</evidence>
<dbReference type="Gene3D" id="3.40.50.80">
    <property type="entry name" value="Nucleotide-binding domain of ferredoxin-NADP reductase (FNR) module"/>
    <property type="match status" value="1"/>
</dbReference>
<keyword evidence="2" id="KW-1185">Reference proteome</keyword>
<dbReference type="HOGENOM" id="CLU_017006_1_0_1"/>
<dbReference type="AlphaFoldDB" id="M5G7P9"/>
<dbReference type="PANTHER" id="PTHR42815">
    <property type="entry name" value="FAD-BINDING, PUTATIVE (AFU_ORTHOLOGUE AFUA_6G07600)-RELATED"/>
    <property type="match status" value="1"/>
</dbReference>
<dbReference type="OrthoDB" id="436496at2759"/>
<dbReference type="STRING" id="1858805.M5G7P9"/>
<proteinExistence type="predicted"/>
<gene>
    <name evidence="1" type="ORF">DACRYDRAFT_68677</name>
</gene>
<evidence type="ECO:0008006" key="3">
    <source>
        <dbReference type="Google" id="ProtNLM"/>
    </source>
</evidence>
<organism evidence="1 2">
    <name type="scientific">Dacryopinax primogenitus (strain DJM 731)</name>
    <name type="common">Brown rot fungus</name>
    <dbReference type="NCBI Taxonomy" id="1858805"/>
    <lineage>
        <taxon>Eukaryota</taxon>
        <taxon>Fungi</taxon>
        <taxon>Dikarya</taxon>
        <taxon>Basidiomycota</taxon>
        <taxon>Agaricomycotina</taxon>
        <taxon>Dacrymycetes</taxon>
        <taxon>Dacrymycetales</taxon>
        <taxon>Dacrymycetaceae</taxon>
        <taxon>Dacryopinax</taxon>
    </lineage>
</organism>
<dbReference type="RefSeq" id="XP_040626700.1">
    <property type="nucleotide sequence ID" value="XM_040775880.1"/>
</dbReference>
<dbReference type="PANTHER" id="PTHR42815:SF2">
    <property type="entry name" value="FAD-BINDING, PUTATIVE (AFU_ORTHOLOGUE AFUA_6G07600)-RELATED"/>
    <property type="match status" value="1"/>
</dbReference>
<dbReference type="GeneID" id="63690942"/>
<accession>M5G7P9</accession>
<feature type="non-terminal residue" evidence="1">
    <location>
        <position position="573"/>
    </location>
</feature>
<dbReference type="InterPro" id="IPR039261">
    <property type="entry name" value="FNR_nucleotide-bd"/>
</dbReference>
<evidence type="ECO:0000313" key="1">
    <source>
        <dbReference type="EMBL" id="EJT99802.1"/>
    </source>
</evidence>
<dbReference type="SUPFAM" id="SSF52343">
    <property type="entry name" value="Ferredoxin reductase-like, C-terminal NADP-linked domain"/>
    <property type="match status" value="1"/>
</dbReference>
<dbReference type="Proteomes" id="UP000030653">
    <property type="component" value="Unassembled WGS sequence"/>
</dbReference>
<name>M5G7P9_DACPD</name>
<dbReference type="OMA" id="DCVRTWT"/>
<reference evidence="1 2" key="1">
    <citation type="journal article" date="2012" name="Science">
        <title>The Paleozoic origin of enzymatic lignin decomposition reconstructed from 31 fungal genomes.</title>
        <authorList>
            <person name="Floudas D."/>
            <person name="Binder M."/>
            <person name="Riley R."/>
            <person name="Barry K."/>
            <person name="Blanchette R.A."/>
            <person name="Henrissat B."/>
            <person name="Martinez A.T."/>
            <person name="Otillar R."/>
            <person name="Spatafora J.W."/>
            <person name="Yadav J.S."/>
            <person name="Aerts A."/>
            <person name="Benoit I."/>
            <person name="Boyd A."/>
            <person name="Carlson A."/>
            <person name="Copeland A."/>
            <person name="Coutinho P.M."/>
            <person name="de Vries R.P."/>
            <person name="Ferreira P."/>
            <person name="Findley K."/>
            <person name="Foster B."/>
            <person name="Gaskell J."/>
            <person name="Glotzer D."/>
            <person name="Gorecki P."/>
            <person name="Heitman J."/>
            <person name="Hesse C."/>
            <person name="Hori C."/>
            <person name="Igarashi K."/>
            <person name="Jurgens J.A."/>
            <person name="Kallen N."/>
            <person name="Kersten P."/>
            <person name="Kohler A."/>
            <person name="Kuees U."/>
            <person name="Kumar T.K.A."/>
            <person name="Kuo A."/>
            <person name="LaButti K."/>
            <person name="Larrondo L.F."/>
            <person name="Lindquist E."/>
            <person name="Ling A."/>
            <person name="Lombard V."/>
            <person name="Lucas S."/>
            <person name="Lundell T."/>
            <person name="Martin R."/>
            <person name="McLaughlin D.J."/>
            <person name="Morgenstern I."/>
            <person name="Morin E."/>
            <person name="Murat C."/>
            <person name="Nagy L.G."/>
            <person name="Nolan M."/>
            <person name="Ohm R.A."/>
            <person name="Patyshakuliyeva A."/>
            <person name="Rokas A."/>
            <person name="Ruiz-Duenas F.J."/>
            <person name="Sabat G."/>
            <person name="Salamov A."/>
            <person name="Samejima M."/>
            <person name="Schmutz J."/>
            <person name="Slot J.C."/>
            <person name="St John F."/>
            <person name="Stenlid J."/>
            <person name="Sun H."/>
            <person name="Sun S."/>
            <person name="Syed K."/>
            <person name="Tsang A."/>
            <person name="Wiebenga A."/>
            <person name="Young D."/>
            <person name="Pisabarro A."/>
            <person name="Eastwood D.C."/>
            <person name="Martin F."/>
            <person name="Cullen D."/>
            <person name="Grigoriev I.V."/>
            <person name="Hibbett D.S."/>
        </authorList>
    </citation>
    <scope>NUCLEOTIDE SEQUENCE [LARGE SCALE GENOMIC DNA]</scope>
    <source>
        <strain evidence="1 2">DJM-731 SS1</strain>
    </source>
</reference>
<sequence>MLSTIGARPNGWHPGERAVQSLLALPQLVPPTAIVQALPKQHAIFHSTRLHFVPVTTLDCDSRPWTSILTAPDGTTGFISSSAETRLTIDAGLWPGDPIANNLTQRRKDGEKVLVSGVGVELSTRRRNKFGGHVIEVALEDMRLHLEMHVNEALGQCPKYINIRTLASHVDTSPKVVYNHPHMSTNDRLPPEAISIIYSSDTVYLSTSYVAAPGDEERFPSHVGTNHRGGRVGFVRVRPSDGRTLVLPNYSGNRLLNSLGNIHVTPLAGLTFADFVSGSILYLTGHAKTLWGAPAQELMPGCNILTTITATGYVFVQNALPVRLAPGIQVEKSPYCPPIRYLAEEDAPATIPTDVDLQLISATLHTSNLGTFTFEAAHPLRVLPAQSAVFDLSDFIRHQARTFIPFVDDPRRENDDCVRTWTISIPTSPLALNVFSITIREVTAGLATHTLFEVARKLNGPDLTGFVDLRSYNITAKLRSLGADHYARDPVPAARGGRRLLWAGGGIGITPFLNMLDQVAQLVRASPGSGAWDIVLVASTREPDVILHLIWRSLSSVHDAPTTDLKIAVHLFS</sequence>
<dbReference type="EMBL" id="JH795868">
    <property type="protein sequence ID" value="EJT99802.1"/>
    <property type="molecule type" value="Genomic_DNA"/>
</dbReference>